<comment type="caution">
    <text evidence="2">The sequence shown here is derived from an EMBL/GenBank/DDBJ whole genome shotgun (WGS) entry which is preliminary data.</text>
</comment>
<keyword evidence="3" id="KW-1185">Reference proteome</keyword>
<dbReference type="EMBL" id="JAFFZE010000010">
    <property type="protein sequence ID" value="MCT2583720.1"/>
    <property type="molecule type" value="Genomic_DNA"/>
</dbReference>
<feature type="transmembrane region" description="Helical" evidence="1">
    <location>
        <begin position="127"/>
        <end position="148"/>
    </location>
</feature>
<organism evidence="2 3">
    <name type="scientific">Actinophytocola gossypii</name>
    <dbReference type="NCBI Taxonomy" id="2812003"/>
    <lineage>
        <taxon>Bacteria</taxon>
        <taxon>Bacillati</taxon>
        <taxon>Actinomycetota</taxon>
        <taxon>Actinomycetes</taxon>
        <taxon>Pseudonocardiales</taxon>
        <taxon>Pseudonocardiaceae</taxon>
    </lineage>
</organism>
<evidence type="ECO:0000313" key="2">
    <source>
        <dbReference type="EMBL" id="MCT2583720.1"/>
    </source>
</evidence>
<keyword evidence="1" id="KW-0472">Membrane</keyword>
<reference evidence="2 3" key="1">
    <citation type="submission" date="2021-02" db="EMBL/GenBank/DDBJ databases">
        <title>Actinophytocola xerophila sp. nov., isolated from soil of cotton cropping field.</title>
        <authorList>
            <person name="Huang R."/>
            <person name="Chen X."/>
            <person name="Ge X."/>
            <person name="Liu W."/>
        </authorList>
    </citation>
    <scope>NUCLEOTIDE SEQUENCE [LARGE SCALE GENOMIC DNA]</scope>
    <source>
        <strain evidence="2 3">S1-96</strain>
    </source>
</reference>
<sequence length="167" mass="17897">MTRTRKPLRRTAWGMTIVGGALSALMLGGGALAVSGGQPAGPGQEATWPAGETVELTSLQELGYTSTTCTVTPRGRPAEDPWPHGIDRPLTPDFTGPATITCDEPVVLLTGTRLVVSDFTRSPLVTLPVFVTLLGLACFVPRFTYLWASLYTSGWMRKMVKIPPPKI</sequence>
<evidence type="ECO:0000256" key="1">
    <source>
        <dbReference type="SAM" id="Phobius"/>
    </source>
</evidence>
<name>A0ABT2J8B2_9PSEU</name>
<keyword evidence="1" id="KW-1133">Transmembrane helix</keyword>
<accession>A0ABT2J8B2</accession>
<evidence type="ECO:0000313" key="3">
    <source>
        <dbReference type="Proteomes" id="UP001156441"/>
    </source>
</evidence>
<proteinExistence type="predicted"/>
<feature type="transmembrane region" description="Helical" evidence="1">
    <location>
        <begin position="12"/>
        <end position="34"/>
    </location>
</feature>
<keyword evidence="1" id="KW-0812">Transmembrane</keyword>
<dbReference type="Proteomes" id="UP001156441">
    <property type="component" value="Unassembled WGS sequence"/>
</dbReference>
<dbReference type="RefSeq" id="WP_260191105.1">
    <property type="nucleotide sequence ID" value="NZ_JAFFZE010000010.1"/>
</dbReference>
<protein>
    <submittedName>
        <fullName evidence="2">Uncharacterized protein</fullName>
    </submittedName>
</protein>
<gene>
    <name evidence="2" type="ORF">JT362_11385</name>
</gene>